<evidence type="ECO:0000259" key="1">
    <source>
        <dbReference type="SMART" id="SM00382"/>
    </source>
</evidence>
<evidence type="ECO:0000313" key="2">
    <source>
        <dbReference type="EMBL" id="VUC31306.1"/>
    </source>
</evidence>
<accession>A0ABY6UJE1</accession>
<dbReference type="SMART" id="SM00382">
    <property type="entry name" value="AAA"/>
    <property type="match status" value="1"/>
</dbReference>
<dbReference type="CDD" id="cd19481">
    <property type="entry name" value="RecA-like_protease"/>
    <property type="match status" value="1"/>
</dbReference>
<evidence type="ECO:0000313" key="3">
    <source>
        <dbReference type="Proteomes" id="UP000766486"/>
    </source>
</evidence>
<dbReference type="InterPro" id="IPR027417">
    <property type="entry name" value="P-loop_NTPase"/>
</dbReference>
<gene>
    <name evidence="2" type="ORF">CLO192961_LOCUS300617</name>
</gene>
<dbReference type="Proteomes" id="UP000766486">
    <property type="component" value="Unassembled WGS sequence"/>
</dbReference>
<reference evidence="2 3" key="1">
    <citation type="submission" date="2019-06" db="EMBL/GenBank/DDBJ databases">
        <authorList>
            <person name="Broberg M."/>
        </authorList>
    </citation>
    <scope>NUCLEOTIDE SEQUENCE [LARGE SCALE GENOMIC DNA]</scope>
</reference>
<comment type="caution">
    <text evidence="2">The sequence shown here is derived from an EMBL/GenBank/DDBJ whole genome shotgun (WGS) entry which is preliminary data.</text>
</comment>
<dbReference type="PANTHER" id="PTHR46411">
    <property type="entry name" value="FAMILY ATPASE, PUTATIVE-RELATED"/>
    <property type="match status" value="1"/>
</dbReference>
<dbReference type="Gene3D" id="3.40.50.300">
    <property type="entry name" value="P-loop containing nucleotide triphosphate hydrolases"/>
    <property type="match status" value="1"/>
</dbReference>
<dbReference type="PANTHER" id="PTHR46411:SF2">
    <property type="entry name" value="AAA+ ATPASE DOMAIN-CONTAINING PROTEIN"/>
    <property type="match status" value="1"/>
</dbReference>
<dbReference type="InterPro" id="IPR003593">
    <property type="entry name" value="AAA+_ATPase"/>
</dbReference>
<dbReference type="SUPFAM" id="SSF52540">
    <property type="entry name" value="P-loop containing nucleoside triphosphate hydrolases"/>
    <property type="match status" value="1"/>
</dbReference>
<dbReference type="EMBL" id="CABFNS010000830">
    <property type="protein sequence ID" value="VUC31306.1"/>
    <property type="molecule type" value="Genomic_DNA"/>
</dbReference>
<dbReference type="Pfam" id="PF00004">
    <property type="entry name" value="AAA"/>
    <property type="match status" value="1"/>
</dbReference>
<sequence length="382" mass="42601">MQLNERVIIDCAKKSSDASGNRVADCITKALPAARDAEPVSNSQTSDDGIEPDLTDYVKPKGPGLVDEDYLICCNVVTAFATKQKIWVEMVLVSQLSKIVFNEDPFKSLQFPADKKQFIRRLVEGFKSDRSNSYDDVVDGKGKGLIFLLYGPPGLGKTLTAESVAEVAQRPLYHVSAGELSTHVSSLERELLEIFEMGARWDAVVLLDEADVLMSRRTADNLERNSVVAVFLRMLEYYSGMLFLTTNRRDDFDDAFFNRIHVTIEYGELDAVSRTNIWRHHLGRALKTNTQPSTWTGEIYTTLGRLALNGRDIKNYVRTAHAYTTAEEGEDLTLAQVLIVLRNSLPGSSISGSIPSDSPGLTREEILQELDRLLLKMKDSVT</sequence>
<dbReference type="InterPro" id="IPR003959">
    <property type="entry name" value="ATPase_AAA_core"/>
</dbReference>
<feature type="domain" description="AAA+ ATPase" evidence="1">
    <location>
        <begin position="143"/>
        <end position="265"/>
    </location>
</feature>
<protein>
    <recommendedName>
        <fullName evidence="1">AAA+ ATPase domain-containing protein</fullName>
    </recommendedName>
</protein>
<organism evidence="2 3">
    <name type="scientific">Bionectria ochroleuca</name>
    <name type="common">Gliocladium roseum</name>
    <dbReference type="NCBI Taxonomy" id="29856"/>
    <lineage>
        <taxon>Eukaryota</taxon>
        <taxon>Fungi</taxon>
        <taxon>Dikarya</taxon>
        <taxon>Ascomycota</taxon>
        <taxon>Pezizomycotina</taxon>
        <taxon>Sordariomycetes</taxon>
        <taxon>Hypocreomycetidae</taxon>
        <taxon>Hypocreales</taxon>
        <taxon>Bionectriaceae</taxon>
        <taxon>Clonostachys</taxon>
    </lineage>
</organism>
<keyword evidence="3" id="KW-1185">Reference proteome</keyword>
<proteinExistence type="predicted"/>
<name>A0ABY6UJE1_BIOOC</name>